<feature type="compositionally biased region" description="Basic and acidic residues" evidence="1">
    <location>
        <begin position="167"/>
        <end position="181"/>
    </location>
</feature>
<feature type="transmembrane region" description="Helical" evidence="2">
    <location>
        <begin position="78"/>
        <end position="97"/>
    </location>
</feature>
<comment type="caution">
    <text evidence="3">The sequence shown here is derived from an EMBL/GenBank/DDBJ whole genome shotgun (WGS) entry which is preliminary data.</text>
</comment>
<accession>A0AAD7TFM2</accession>
<feature type="compositionally biased region" description="Basic and acidic residues" evidence="1">
    <location>
        <begin position="151"/>
        <end position="160"/>
    </location>
</feature>
<evidence type="ECO:0000313" key="3">
    <source>
        <dbReference type="EMBL" id="KAJ8455070.1"/>
    </source>
</evidence>
<gene>
    <name evidence="3" type="ORF">ONZ51_g12658</name>
</gene>
<dbReference type="AlphaFoldDB" id="A0AAD7TFM2"/>
<feature type="transmembrane region" description="Helical" evidence="2">
    <location>
        <begin position="36"/>
        <end position="58"/>
    </location>
</feature>
<feature type="compositionally biased region" description="Polar residues" evidence="1">
    <location>
        <begin position="254"/>
        <end position="266"/>
    </location>
</feature>
<feature type="compositionally biased region" description="Low complexity" evidence="1">
    <location>
        <begin position="234"/>
        <end position="244"/>
    </location>
</feature>
<keyword evidence="2" id="KW-0472">Membrane</keyword>
<evidence type="ECO:0000256" key="2">
    <source>
        <dbReference type="SAM" id="Phobius"/>
    </source>
</evidence>
<dbReference type="Proteomes" id="UP001215151">
    <property type="component" value="Unassembled WGS sequence"/>
</dbReference>
<dbReference type="EMBL" id="JAPEVG010000830">
    <property type="protein sequence ID" value="KAJ8455070.1"/>
    <property type="molecule type" value="Genomic_DNA"/>
</dbReference>
<evidence type="ECO:0000313" key="4">
    <source>
        <dbReference type="Proteomes" id="UP001215151"/>
    </source>
</evidence>
<reference evidence="3" key="1">
    <citation type="submission" date="2022-11" db="EMBL/GenBank/DDBJ databases">
        <title>Genome Sequence of Cubamyces cubensis.</title>
        <authorList>
            <person name="Buettner E."/>
        </authorList>
    </citation>
    <scope>NUCLEOTIDE SEQUENCE</scope>
    <source>
        <strain evidence="3">MPL-01</strain>
    </source>
</reference>
<sequence length="326" mass="36328">MAPNGSGTAQPEHKCCGVVEEAREKRAARRAKAQPWIIRKFAIFMTVALTSYAFYVYIGRLCVPMIRRDPGALGGRGMGIGFLVVFSIFGLIVIWAYEKIVFTSPGYAKDYVQKSPAPVIKKAFPTWWDTESEAELAAARYQSTHPQATQNEHKEQERHHTQSSMRSRPESADNADDERHASINSRRKASQNGHAETRDQNVGITDAIPPVAAVRAKATADKGPPLRSERSGHSRSLSSSQRHPPSSPPRDQTPRQPQSEEAQSHIQPLPGTASAEAEQKPMMFTRKPPTTPIMLPEYRYCHKDGFQKPLRAHHCRACGTVRRLIS</sequence>
<keyword evidence="4" id="KW-1185">Reference proteome</keyword>
<organism evidence="3 4">
    <name type="scientific">Trametes cubensis</name>
    <dbReference type="NCBI Taxonomy" id="1111947"/>
    <lineage>
        <taxon>Eukaryota</taxon>
        <taxon>Fungi</taxon>
        <taxon>Dikarya</taxon>
        <taxon>Basidiomycota</taxon>
        <taxon>Agaricomycotina</taxon>
        <taxon>Agaricomycetes</taxon>
        <taxon>Polyporales</taxon>
        <taxon>Polyporaceae</taxon>
        <taxon>Trametes</taxon>
    </lineage>
</organism>
<name>A0AAD7TFM2_9APHY</name>
<feature type="region of interest" description="Disordered" evidence="1">
    <location>
        <begin position="142"/>
        <end position="290"/>
    </location>
</feature>
<keyword evidence="2" id="KW-1133">Transmembrane helix</keyword>
<proteinExistence type="predicted"/>
<keyword evidence="2" id="KW-0812">Transmembrane</keyword>
<protein>
    <submittedName>
        <fullName evidence="3">Uncharacterized protein</fullName>
    </submittedName>
</protein>
<evidence type="ECO:0000256" key="1">
    <source>
        <dbReference type="SAM" id="MobiDB-lite"/>
    </source>
</evidence>